<feature type="compositionally biased region" description="Polar residues" evidence="1">
    <location>
        <begin position="99"/>
        <end position="109"/>
    </location>
</feature>
<evidence type="ECO:0000256" key="1">
    <source>
        <dbReference type="SAM" id="MobiDB-lite"/>
    </source>
</evidence>
<dbReference type="Proteomes" id="UP000822271">
    <property type="component" value="Unassembled WGS sequence"/>
</dbReference>
<feature type="region of interest" description="Disordered" evidence="1">
    <location>
        <begin position="84"/>
        <end position="109"/>
    </location>
</feature>
<evidence type="ECO:0000313" key="3">
    <source>
        <dbReference type="Proteomes" id="UP000822271"/>
    </source>
</evidence>
<dbReference type="EMBL" id="RAUE01000001">
    <property type="protein sequence ID" value="MBA0309455.1"/>
    <property type="molecule type" value="Genomic_DNA"/>
</dbReference>
<protein>
    <submittedName>
        <fullName evidence="2">Uncharacterized protein</fullName>
    </submittedName>
</protein>
<feature type="compositionally biased region" description="Basic and acidic residues" evidence="1">
    <location>
        <begin position="84"/>
        <end position="97"/>
    </location>
</feature>
<proteinExistence type="predicted"/>
<sequence length="109" mass="12202">MSLENYPRLTDSEFALFRADAENYAEALACQGVTIGKHDSSRRFFDMSVHDDAILFVDNSGPSLLIVTMSTIASDAMELQRWKDGWGSPDRRRRDLSAPENSCPRSASQ</sequence>
<reference evidence="2" key="1">
    <citation type="submission" date="2018-09" db="EMBL/GenBank/DDBJ databases">
        <authorList>
            <person name="Groschel M."/>
            <person name="Kohl T."/>
            <person name="Conchillo-Sole O."/>
            <person name="Mamat U."/>
            <person name="Yero D."/>
            <person name="Niemann S."/>
            <person name="Daura X."/>
            <person name="Gibert I."/>
        </authorList>
    </citation>
    <scope>NUCLEOTIDE SEQUENCE</scope>
    <source>
        <strain evidence="2">OG156</strain>
    </source>
</reference>
<accession>A0AAW3RYX3</accession>
<evidence type="ECO:0000313" key="2">
    <source>
        <dbReference type="EMBL" id="MBA0309455.1"/>
    </source>
</evidence>
<gene>
    <name evidence="2" type="ORF">D7Y33_00210</name>
</gene>
<dbReference type="AlphaFoldDB" id="A0AAW3RYX3"/>
<comment type="caution">
    <text evidence="2">The sequence shown here is derived from an EMBL/GenBank/DDBJ whole genome shotgun (WGS) entry which is preliminary data.</text>
</comment>
<reference evidence="2" key="2">
    <citation type="journal article" date="2020" name="Front. Microbiol.">
        <title>Genetic Variants of the DSF Quorum Sensing System in Stenotrophomonas maltophilia Influence Virulence and Resistance Phenotypes Among Genotypically Diverse Clinical Isolates.</title>
        <authorList>
            <person name="Yero D."/>
            <person name="Huedo P."/>
            <person name="Conchillo-Sole O."/>
            <person name="Martinez-Servat S."/>
            <person name="Mamat U."/>
            <person name="Coves X."/>
            <person name="Llanas F."/>
            <person name="Roca I."/>
            <person name="Vila J."/>
            <person name="Schaible U.E."/>
            <person name="Daura X."/>
            <person name="Gibert I."/>
        </authorList>
    </citation>
    <scope>NUCLEOTIDE SEQUENCE</scope>
    <source>
        <strain evidence="2">OG156</strain>
    </source>
</reference>
<name>A0AAW3RYX3_STEMA</name>
<organism evidence="2 3">
    <name type="scientific">Stenotrophomonas maltophilia</name>
    <name type="common">Pseudomonas maltophilia</name>
    <name type="synonym">Xanthomonas maltophilia</name>
    <dbReference type="NCBI Taxonomy" id="40324"/>
    <lineage>
        <taxon>Bacteria</taxon>
        <taxon>Pseudomonadati</taxon>
        <taxon>Pseudomonadota</taxon>
        <taxon>Gammaproteobacteria</taxon>
        <taxon>Lysobacterales</taxon>
        <taxon>Lysobacteraceae</taxon>
        <taxon>Stenotrophomonas</taxon>
        <taxon>Stenotrophomonas maltophilia group</taxon>
    </lineage>
</organism>